<comment type="cofactor">
    <cofactor evidence="7">
        <name>Mg(2+)</name>
        <dbReference type="ChEBI" id="CHEBI:18420"/>
    </cofactor>
</comment>
<gene>
    <name evidence="10" type="ORF">GGR14_001034</name>
</gene>
<dbReference type="EMBL" id="JACIES010000002">
    <property type="protein sequence ID" value="MBB4025262.1"/>
    <property type="molecule type" value="Genomic_DNA"/>
</dbReference>
<evidence type="ECO:0000313" key="10">
    <source>
        <dbReference type="EMBL" id="MBB4025262.1"/>
    </source>
</evidence>
<keyword evidence="4 9" id="KW-0812">Transmembrane</keyword>
<accession>A0A7W6MXQ7</accession>
<comment type="subcellular location">
    <subcellularLocation>
        <location evidence="1">Cell membrane</location>
        <topology evidence="1">Multi-pass membrane protein</topology>
    </subcellularLocation>
</comment>
<keyword evidence="3 10" id="KW-0808">Transferase</keyword>
<dbReference type="GO" id="GO:0005886">
    <property type="term" value="C:plasma membrane"/>
    <property type="evidence" value="ECO:0007669"/>
    <property type="project" value="UniProtKB-SubCell"/>
</dbReference>
<feature type="transmembrane region" description="Helical" evidence="9">
    <location>
        <begin position="255"/>
        <end position="277"/>
    </location>
</feature>
<keyword evidence="5 9" id="KW-1133">Transmembrane helix</keyword>
<evidence type="ECO:0000256" key="6">
    <source>
        <dbReference type="ARBA" id="ARBA00023136"/>
    </source>
</evidence>
<feature type="coiled-coil region" evidence="8">
    <location>
        <begin position="347"/>
        <end position="374"/>
    </location>
</feature>
<evidence type="ECO:0000256" key="5">
    <source>
        <dbReference type="ARBA" id="ARBA00022989"/>
    </source>
</evidence>
<feature type="transmembrane region" description="Helical" evidence="9">
    <location>
        <begin position="192"/>
        <end position="209"/>
    </location>
</feature>
<evidence type="ECO:0000256" key="7">
    <source>
        <dbReference type="PIRSR" id="PIRSR600715-1"/>
    </source>
</evidence>
<dbReference type="PROSITE" id="PS01348">
    <property type="entry name" value="MRAY_2"/>
    <property type="match status" value="1"/>
</dbReference>
<feature type="transmembrane region" description="Helical" evidence="9">
    <location>
        <begin position="221"/>
        <end position="243"/>
    </location>
</feature>
<dbReference type="PANTHER" id="PTHR22926:SF3">
    <property type="entry name" value="UNDECAPRENYL-PHOSPHATE ALPHA-N-ACETYLGLUCOSAMINYL 1-PHOSPHATE TRANSFERASE"/>
    <property type="match status" value="1"/>
</dbReference>
<sequence>MFLSSFFISLLATAYLIPKILLISIRKHLIDQPNARKVHTCVSSRLGGVAFFPAIFFAIGVTVSVFSRFDTNVMENFMTASFIMVMCACVLLYLIGIADDVVGVSWRIKFVFQIMAAGLVTLSGTWVNNLYGICGIWEISAWVGVPLTIFLIVFVINAVNLIDGIDGLASGLSCVALLFLGILFLYEGKETSSLLAFTTLGALIPFFYYNVFGIAKKRYKIFMGDTGALVIGLILSILTVKFACLVRKEGVEMAYPFIVVSFSVLLVPGFDVIRVVLHRYRMGQPLFLPDKNHIHHKFLALGCSHRKAMFTILALASLFIILNMALCLYININVLIMLDVVLWTALHVWLTSKIKKKREELARLEQQLVEAGCRNCKERDVVKVKFFLEKKAGKIITIADIKEKSGAERLRVDSILFDFVQEGLITLEKENEVEYGIYADKTTIRWFDSRLPVAVEYYLTRLMKN</sequence>
<evidence type="ECO:0000256" key="3">
    <source>
        <dbReference type="ARBA" id="ARBA00022679"/>
    </source>
</evidence>
<keyword evidence="7" id="KW-0460">Magnesium</keyword>
<evidence type="ECO:0000256" key="1">
    <source>
        <dbReference type="ARBA" id="ARBA00004651"/>
    </source>
</evidence>
<keyword evidence="6 9" id="KW-0472">Membrane</keyword>
<dbReference type="GO" id="GO:0071555">
    <property type="term" value="P:cell wall organization"/>
    <property type="evidence" value="ECO:0007669"/>
    <property type="project" value="TreeGrafter"/>
</dbReference>
<feature type="transmembrane region" description="Helical" evidence="9">
    <location>
        <begin position="298"/>
        <end position="322"/>
    </location>
</feature>
<keyword evidence="7" id="KW-0479">Metal-binding</keyword>
<feature type="transmembrane region" description="Helical" evidence="9">
    <location>
        <begin position="110"/>
        <end position="127"/>
    </location>
</feature>
<dbReference type="PANTHER" id="PTHR22926">
    <property type="entry name" value="PHOSPHO-N-ACETYLMURAMOYL-PENTAPEPTIDE-TRANSFERASE"/>
    <property type="match status" value="1"/>
</dbReference>
<protein>
    <submittedName>
        <fullName evidence="10">UDP-N-acetylmuramyl pentapeptide phosphotransferase/UDP-N-acetylglucosamine-1-phosphate transferase</fullName>
    </submittedName>
</protein>
<dbReference type="InterPro" id="IPR018480">
    <property type="entry name" value="PNAcMuramoyl-5peptid_Trfase_CS"/>
</dbReference>
<dbReference type="GO" id="GO:0009103">
    <property type="term" value="P:lipopolysaccharide biosynthetic process"/>
    <property type="evidence" value="ECO:0007669"/>
    <property type="project" value="TreeGrafter"/>
</dbReference>
<dbReference type="GeneID" id="93099518"/>
<evidence type="ECO:0000256" key="2">
    <source>
        <dbReference type="ARBA" id="ARBA00022475"/>
    </source>
</evidence>
<feature type="transmembrane region" description="Helical" evidence="9">
    <location>
        <begin position="168"/>
        <end position="186"/>
    </location>
</feature>
<keyword evidence="2" id="KW-1003">Cell membrane</keyword>
<dbReference type="Proteomes" id="UP000546007">
    <property type="component" value="Unassembled WGS sequence"/>
</dbReference>
<feature type="binding site" evidence="7">
    <location>
        <position position="225"/>
    </location>
    <ligand>
        <name>Mg(2+)</name>
        <dbReference type="ChEBI" id="CHEBI:18420"/>
    </ligand>
</feature>
<feature type="binding site" evidence="7">
    <location>
        <position position="160"/>
    </location>
    <ligand>
        <name>Mg(2+)</name>
        <dbReference type="ChEBI" id="CHEBI:18420"/>
    </ligand>
</feature>
<keyword evidence="8" id="KW-0175">Coiled coil</keyword>
<dbReference type="GO" id="GO:0016780">
    <property type="term" value="F:phosphotransferase activity, for other substituted phosphate groups"/>
    <property type="evidence" value="ECO:0007669"/>
    <property type="project" value="InterPro"/>
</dbReference>
<organism evidence="10 11">
    <name type="scientific">Butyricimonas faecihominis</name>
    <dbReference type="NCBI Taxonomy" id="1472416"/>
    <lineage>
        <taxon>Bacteria</taxon>
        <taxon>Pseudomonadati</taxon>
        <taxon>Bacteroidota</taxon>
        <taxon>Bacteroidia</taxon>
        <taxon>Bacteroidales</taxon>
        <taxon>Odoribacteraceae</taxon>
        <taxon>Butyricimonas</taxon>
    </lineage>
</organism>
<evidence type="ECO:0000256" key="8">
    <source>
        <dbReference type="SAM" id="Coils"/>
    </source>
</evidence>
<feature type="transmembrane region" description="Helical" evidence="9">
    <location>
        <begin position="46"/>
        <end position="66"/>
    </location>
</feature>
<dbReference type="OrthoDB" id="9783652at2"/>
<dbReference type="InterPro" id="IPR000715">
    <property type="entry name" value="Glycosyl_transferase_4"/>
</dbReference>
<feature type="transmembrane region" description="Helical" evidence="9">
    <location>
        <begin position="139"/>
        <end position="161"/>
    </location>
</feature>
<comment type="caution">
    <text evidence="10">The sequence shown here is derived from an EMBL/GenBank/DDBJ whole genome shotgun (WGS) entry which is preliminary data.</text>
</comment>
<reference evidence="10 11" key="1">
    <citation type="submission" date="2020-08" db="EMBL/GenBank/DDBJ databases">
        <title>Genomic Encyclopedia of Type Strains, Phase IV (KMG-IV): sequencing the most valuable type-strain genomes for metagenomic binning, comparative biology and taxonomic classification.</title>
        <authorList>
            <person name="Goeker M."/>
        </authorList>
    </citation>
    <scope>NUCLEOTIDE SEQUENCE [LARGE SCALE GENOMIC DNA]</scope>
    <source>
        <strain evidence="10 11">DSM 105721</strain>
    </source>
</reference>
<name>A0A7W6MXQ7_9BACT</name>
<feature type="transmembrane region" description="Helical" evidence="9">
    <location>
        <begin position="6"/>
        <end position="25"/>
    </location>
</feature>
<proteinExistence type="predicted"/>
<feature type="transmembrane region" description="Helical" evidence="9">
    <location>
        <begin position="78"/>
        <end position="98"/>
    </location>
</feature>
<dbReference type="GO" id="GO:0044038">
    <property type="term" value="P:cell wall macromolecule biosynthetic process"/>
    <property type="evidence" value="ECO:0007669"/>
    <property type="project" value="TreeGrafter"/>
</dbReference>
<evidence type="ECO:0000256" key="9">
    <source>
        <dbReference type="SAM" id="Phobius"/>
    </source>
</evidence>
<evidence type="ECO:0000313" key="11">
    <source>
        <dbReference type="Proteomes" id="UP000546007"/>
    </source>
</evidence>
<evidence type="ECO:0000256" key="4">
    <source>
        <dbReference type="ARBA" id="ARBA00022692"/>
    </source>
</evidence>
<dbReference type="Pfam" id="PF00953">
    <property type="entry name" value="Glycos_transf_4"/>
    <property type="match status" value="1"/>
</dbReference>
<dbReference type="RefSeq" id="WP_151411507.1">
    <property type="nucleotide sequence ID" value="NZ_AP028155.1"/>
</dbReference>
<keyword evidence="11" id="KW-1185">Reference proteome</keyword>
<dbReference type="AlphaFoldDB" id="A0A7W6MXQ7"/>
<dbReference type="CDD" id="cd06853">
    <property type="entry name" value="GT_WecA_like"/>
    <property type="match status" value="1"/>
</dbReference>
<dbReference type="GO" id="GO:0046872">
    <property type="term" value="F:metal ion binding"/>
    <property type="evidence" value="ECO:0007669"/>
    <property type="project" value="UniProtKB-KW"/>
</dbReference>